<comment type="similarity">
    <text evidence="3">Belongs to the DHHC palmitoyltransferase family. AKR/ZDHHC17 subfamily.</text>
</comment>
<comment type="subcellular location">
    <subcellularLocation>
        <location evidence="2">Early endosome membrane</location>
        <topology evidence="2">Multi-pass membrane protein</topology>
    </subcellularLocation>
</comment>
<evidence type="ECO:0000256" key="10">
    <source>
        <dbReference type="ARBA" id="ARBA00023288"/>
    </source>
</evidence>
<feature type="repeat" description="ANK" evidence="12">
    <location>
        <begin position="122"/>
        <end position="154"/>
    </location>
</feature>
<dbReference type="SUPFAM" id="SSF48403">
    <property type="entry name" value="Ankyrin repeat"/>
    <property type="match status" value="1"/>
</dbReference>
<evidence type="ECO:0000256" key="7">
    <source>
        <dbReference type="ARBA" id="ARBA00023043"/>
    </source>
</evidence>
<feature type="transmembrane region" description="Helical" evidence="13">
    <location>
        <begin position="492"/>
        <end position="511"/>
    </location>
</feature>
<dbReference type="RefSeq" id="XP_037153879.1">
    <property type="nucleotide sequence ID" value="XM_037301062.1"/>
</dbReference>
<feature type="repeat" description="ANK" evidence="12">
    <location>
        <begin position="188"/>
        <end position="220"/>
    </location>
</feature>
<dbReference type="InterPro" id="IPR002110">
    <property type="entry name" value="Ankyrin_rpt"/>
</dbReference>
<gene>
    <name evidence="16" type="ORF">HO133_010207</name>
</gene>
<dbReference type="InterPro" id="IPR001594">
    <property type="entry name" value="Palmitoyltrfase_DHHC"/>
</dbReference>
<comment type="catalytic activity">
    <reaction evidence="11 13">
        <text>L-cysteinyl-[protein] + hexadecanoyl-CoA = S-hexadecanoyl-L-cysteinyl-[protein] + CoA</text>
        <dbReference type="Rhea" id="RHEA:36683"/>
        <dbReference type="Rhea" id="RHEA-COMP:10131"/>
        <dbReference type="Rhea" id="RHEA-COMP:11032"/>
        <dbReference type="ChEBI" id="CHEBI:29950"/>
        <dbReference type="ChEBI" id="CHEBI:57287"/>
        <dbReference type="ChEBI" id="CHEBI:57379"/>
        <dbReference type="ChEBI" id="CHEBI:74151"/>
        <dbReference type="EC" id="2.3.1.225"/>
    </reaction>
</comment>
<dbReference type="EMBL" id="JACCJB010000008">
    <property type="protein sequence ID" value="KAF6225012.1"/>
    <property type="molecule type" value="Genomic_DNA"/>
</dbReference>
<name>A0A8H6CKE1_9LECA</name>
<dbReference type="InterPro" id="IPR036770">
    <property type="entry name" value="Ankyrin_rpt-contain_sf"/>
</dbReference>
<comment type="function">
    <text evidence="1">Palmitoyltransferase specific for casein kinase 1.</text>
</comment>
<evidence type="ECO:0000256" key="11">
    <source>
        <dbReference type="ARBA" id="ARBA00048048"/>
    </source>
</evidence>
<feature type="domain" description="Palmitoyltransferase DHHC" evidence="15">
    <location>
        <begin position="443"/>
        <end position="578"/>
    </location>
</feature>
<dbReference type="PROSITE" id="PS50088">
    <property type="entry name" value="ANK_REPEAT"/>
    <property type="match status" value="4"/>
</dbReference>
<keyword evidence="4 13" id="KW-0812">Transmembrane</keyword>
<reference evidence="16 17" key="1">
    <citation type="journal article" date="2020" name="Genomics">
        <title>Complete, high-quality genomes from long-read metagenomic sequencing of two wolf lichen thalli reveals enigmatic genome architecture.</title>
        <authorList>
            <person name="McKenzie S.K."/>
            <person name="Walston R.F."/>
            <person name="Allen J.L."/>
        </authorList>
    </citation>
    <scope>NUCLEOTIDE SEQUENCE [LARGE SCALE GENOMIC DNA]</scope>
    <source>
        <strain evidence="16">WasteWater1</strain>
    </source>
</reference>
<evidence type="ECO:0000313" key="16">
    <source>
        <dbReference type="EMBL" id="KAF6225012.1"/>
    </source>
</evidence>
<dbReference type="EC" id="2.3.1.225" evidence="13"/>
<accession>A0A8H6CKE1</accession>
<sequence length="732" mass="81053">MTAPSASASAEAPHGAAPTTPALANGKASAAPPKVTGENTVELDKMAPPEDKLPLHEDIMQLARLGEIGPIQTLFETGKFNARYKDQEGITPLHWAAINNHYALCKYLVESGAEVNAKGGESVATPTMWAAQRCHLYVVNLLLENGADPLLTDGQGYNMLHLATFDGNVFLLLILLHQNIPIDGPDPSGHSCLMWAAYKGYPACVDLFLQWGASVNGADENGFTALHWALVKGNPACIQKLIEHGADRFVETNDGKPPATVAQEMNSKGAWHRALKESGFNPDGTAKQLPLPYASLLRSRVFLNRSFFLFPFFQMFIIFSVLSGMPIFAAVPITIFLAYSLQWAAQQVLQWAPSDMQHLQRTPYLAGVFAATLFWVGVRWFTTVLMATYSSHPVFNLLFVFSYGLCAYFYTYSMIEDPGYVPKLGSRAQQKAVIDELLSLWKFDDQNFCVSCMVRRPLRSKHCKRCGRCVAKHDHHCPWIHNCVGANNQRHFLVYIIALEAGMVFFIRLAIYHIQDFPQPKKTQCNILSESICRYTLRDTFTVVVTIWTCLQMLWVTMLLAVQMVQVARAQTTYESMRGHMHHGTQASQAITSALTTGSTSMEGAQLSNAGMGPNPAIPSDRHQHKEGCFSQWKKLLGFDTFVATAIGGSEAGSGSRRRGNPYSRGILTNCKDFWCDPAPYFGKRETGAAMLDGEAVNYTRMYETPSRMKLRRARGDEDGGTYHSVGSEDAV</sequence>
<proteinExistence type="inferred from homology"/>
<keyword evidence="9" id="KW-0564">Palmitate</keyword>
<feature type="repeat" description="ANK" evidence="12">
    <location>
        <begin position="221"/>
        <end position="253"/>
    </location>
</feature>
<dbReference type="GeneID" id="59338599"/>
<evidence type="ECO:0000256" key="13">
    <source>
        <dbReference type="RuleBase" id="RU079119"/>
    </source>
</evidence>
<dbReference type="PROSITE" id="PS50216">
    <property type="entry name" value="DHHC"/>
    <property type="match status" value="1"/>
</dbReference>
<evidence type="ECO:0000256" key="1">
    <source>
        <dbReference type="ARBA" id="ARBA00002100"/>
    </source>
</evidence>
<dbReference type="PANTHER" id="PTHR24161:SF85">
    <property type="entry name" value="PALMITOYLTRANSFERASE HIP14"/>
    <property type="match status" value="1"/>
</dbReference>
<feature type="region of interest" description="Disordered" evidence="14">
    <location>
        <begin position="713"/>
        <end position="732"/>
    </location>
</feature>
<dbReference type="Pfam" id="PF01529">
    <property type="entry name" value="DHHC"/>
    <property type="match status" value="1"/>
</dbReference>
<evidence type="ECO:0000256" key="9">
    <source>
        <dbReference type="ARBA" id="ARBA00023139"/>
    </source>
</evidence>
<keyword evidence="7 12" id="KW-0040">ANK repeat</keyword>
<dbReference type="AlphaFoldDB" id="A0A8H6CKE1"/>
<evidence type="ECO:0000256" key="14">
    <source>
        <dbReference type="SAM" id="MobiDB-lite"/>
    </source>
</evidence>
<feature type="compositionally biased region" description="Low complexity" evidence="14">
    <location>
        <begin position="1"/>
        <end position="18"/>
    </location>
</feature>
<dbReference type="GO" id="GO:0019706">
    <property type="term" value="F:protein-cysteine S-palmitoyltransferase activity"/>
    <property type="evidence" value="ECO:0007669"/>
    <property type="project" value="UniProtKB-EC"/>
</dbReference>
<dbReference type="GO" id="GO:0031901">
    <property type="term" value="C:early endosome membrane"/>
    <property type="evidence" value="ECO:0007669"/>
    <property type="project" value="UniProtKB-SubCell"/>
</dbReference>
<keyword evidence="13" id="KW-0808">Transferase</keyword>
<dbReference type="PRINTS" id="PR01415">
    <property type="entry name" value="ANKYRIN"/>
</dbReference>
<dbReference type="Gene3D" id="1.25.40.20">
    <property type="entry name" value="Ankyrin repeat-containing domain"/>
    <property type="match status" value="1"/>
</dbReference>
<feature type="region of interest" description="Disordered" evidence="14">
    <location>
        <begin position="603"/>
        <end position="624"/>
    </location>
</feature>
<dbReference type="PROSITE" id="PS50297">
    <property type="entry name" value="ANK_REP_REGION"/>
    <property type="match status" value="2"/>
</dbReference>
<evidence type="ECO:0000259" key="15">
    <source>
        <dbReference type="Pfam" id="PF01529"/>
    </source>
</evidence>
<dbReference type="SMART" id="SM00248">
    <property type="entry name" value="ANK"/>
    <property type="match status" value="5"/>
</dbReference>
<evidence type="ECO:0000256" key="2">
    <source>
        <dbReference type="ARBA" id="ARBA00004520"/>
    </source>
</evidence>
<evidence type="ECO:0000313" key="17">
    <source>
        <dbReference type="Proteomes" id="UP000593566"/>
    </source>
</evidence>
<keyword evidence="8 13" id="KW-0472">Membrane</keyword>
<keyword evidence="17" id="KW-1185">Reference proteome</keyword>
<evidence type="ECO:0000256" key="4">
    <source>
        <dbReference type="ARBA" id="ARBA00022692"/>
    </source>
</evidence>
<dbReference type="Proteomes" id="UP000593566">
    <property type="component" value="Unassembled WGS sequence"/>
</dbReference>
<feature type="repeat" description="ANK" evidence="12">
    <location>
        <begin position="88"/>
        <end position="120"/>
    </location>
</feature>
<organism evidence="16 17">
    <name type="scientific">Letharia lupina</name>
    <dbReference type="NCBI Taxonomy" id="560253"/>
    <lineage>
        <taxon>Eukaryota</taxon>
        <taxon>Fungi</taxon>
        <taxon>Dikarya</taxon>
        <taxon>Ascomycota</taxon>
        <taxon>Pezizomycotina</taxon>
        <taxon>Lecanoromycetes</taxon>
        <taxon>OSLEUM clade</taxon>
        <taxon>Lecanoromycetidae</taxon>
        <taxon>Lecanorales</taxon>
        <taxon>Lecanorineae</taxon>
        <taxon>Parmeliaceae</taxon>
        <taxon>Letharia</taxon>
    </lineage>
</organism>
<evidence type="ECO:0000256" key="8">
    <source>
        <dbReference type="ARBA" id="ARBA00023136"/>
    </source>
</evidence>
<keyword evidence="5" id="KW-0677">Repeat</keyword>
<comment type="domain">
    <text evidence="13">The DHHC domain is required for palmitoyltransferase activity.</text>
</comment>
<feature type="region of interest" description="Disordered" evidence="14">
    <location>
        <begin position="1"/>
        <end position="41"/>
    </location>
</feature>
<feature type="transmembrane region" description="Helical" evidence="13">
    <location>
        <begin position="541"/>
        <end position="562"/>
    </location>
</feature>
<evidence type="ECO:0000256" key="6">
    <source>
        <dbReference type="ARBA" id="ARBA00022989"/>
    </source>
</evidence>
<protein>
    <recommendedName>
        <fullName evidence="13">Palmitoyltransferase</fullName>
        <ecNumber evidence="13">2.3.1.225</ecNumber>
    </recommendedName>
</protein>
<feature type="transmembrane region" description="Helical" evidence="13">
    <location>
        <begin position="394"/>
        <end position="415"/>
    </location>
</feature>
<evidence type="ECO:0000256" key="5">
    <source>
        <dbReference type="ARBA" id="ARBA00022737"/>
    </source>
</evidence>
<feature type="transmembrane region" description="Helical" evidence="13">
    <location>
        <begin position="361"/>
        <end position="382"/>
    </location>
</feature>
<comment type="caution">
    <text evidence="16">The sequence shown here is derived from an EMBL/GenBank/DDBJ whole genome shotgun (WGS) entry which is preliminary data.</text>
</comment>
<keyword evidence="13" id="KW-0012">Acyltransferase</keyword>
<evidence type="ECO:0000256" key="3">
    <source>
        <dbReference type="ARBA" id="ARBA00010104"/>
    </source>
</evidence>
<dbReference type="PANTHER" id="PTHR24161">
    <property type="entry name" value="ANK_REP_REGION DOMAIN-CONTAINING PROTEIN-RELATED"/>
    <property type="match status" value="1"/>
</dbReference>
<evidence type="ECO:0000256" key="12">
    <source>
        <dbReference type="PROSITE-ProRule" id="PRU00023"/>
    </source>
</evidence>
<dbReference type="Pfam" id="PF12796">
    <property type="entry name" value="Ank_2"/>
    <property type="match status" value="2"/>
</dbReference>
<keyword evidence="10" id="KW-0449">Lipoprotein</keyword>
<keyword evidence="6 13" id="KW-1133">Transmembrane helix</keyword>
<feature type="transmembrane region" description="Helical" evidence="13">
    <location>
        <begin position="308"/>
        <end position="341"/>
    </location>
</feature>